<sequence length="187" mass="22088">MWGSSHGAYRHAHIRFTTSGTNGEDFYKYCEGRLDALYIHLHLRTKRELMGPVNRDLPDDVFYESSSSSPQPVGGDTHRRKKSDVAEAIREFGNQAWREALATRKQDTEDRKVRFLEEKESRRMQYMRQRLQREERTSALQDCAFVSDRLRSLYAQQENESNRRIRDDIEDEITTLKAKKQWLADTL</sequence>
<protein>
    <submittedName>
        <fullName evidence="2">Uncharacterized protein</fullName>
    </submittedName>
</protein>
<comment type="caution">
    <text evidence="2">The sequence shown here is derived from an EMBL/GenBank/DDBJ whole genome shotgun (WGS) entry which is preliminary data.</text>
</comment>
<feature type="region of interest" description="Disordered" evidence="1">
    <location>
        <begin position="61"/>
        <end position="83"/>
    </location>
</feature>
<evidence type="ECO:0000256" key="1">
    <source>
        <dbReference type="SAM" id="MobiDB-lite"/>
    </source>
</evidence>
<accession>A0A6G0SMH6</accession>
<dbReference type="AlphaFoldDB" id="A0A6G0SMH6"/>
<gene>
    <name evidence="2" type="ORF">PF008_g589</name>
</gene>
<reference evidence="2 3" key="1">
    <citation type="submission" date="2018-09" db="EMBL/GenBank/DDBJ databases">
        <title>Genomic investigation of the strawberry pathogen Phytophthora fragariae indicates pathogenicity is determined by transcriptional variation in three key races.</title>
        <authorList>
            <person name="Adams T.M."/>
            <person name="Armitage A.D."/>
            <person name="Sobczyk M.K."/>
            <person name="Bates H.J."/>
            <person name="Dunwell J.M."/>
            <person name="Nellist C.F."/>
            <person name="Harrison R.J."/>
        </authorList>
    </citation>
    <scope>NUCLEOTIDE SEQUENCE [LARGE SCALE GENOMIC DNA]</scope>
    <source>
        <strain evidence="2 3">NOV-77</strain>
    </source>
</reference>
<proteinExistence type="predicted"/>
<name>A0A6G0SMH6_9STRA</name>
<organism evidence="2 3">
    <name type="scientific">Phytophthora fragariae</name>
    <dbReference type="NCBI Taxonomy" id="53985"/>
    <lineage>
        <taxon>Eukaryota</taxon>
        <taxon>Sar</taxon>
        <taxon>Stramenopiles</taxon>
        <taxon>Oomycota</taxon>
        <taxon>Peronosporomycetes</taxon>
        <taxon>Peronosporales</taxon>
        <taxon>Peronosporaceae</taxon>
        <taxon>Phytophthora</taxon>
    </lineage>
</organism>
<dbReference type="EMBL" id="QXFY01000012">
    <property type="protein sequence ID" value="KAE9361894.1"/>
    <property type="molecule type" value="Genomic_DNA"/>
</dbReference>
<evidence type="ECO:0000313" key="3">
    <source>
        <dbReference type="Proteomes" id="UP000486351"/>
    </source>
</evidence>
<dbReference type="Proteomes" id="UP000486351">
    <property type="component" value="Unassembled WGS sequence"/>
</dbReference>
<evidence type="ECO:0000313" key="2">
    <source>
        <dbReference type="EMBL" id="KAE9361894.1"/>
    </source>
</evidence>